<evidence type="ECO:0000313" key="2">
    <source>
        <dbReference type="Proteomes" id="UP000068067"/>
    </source>
</evidence>
<name>A0A0M4CIK0_9CORY</name>
<reference evidence="1 2" key="1">
    <citation type="submission" date="2014-08" db="EMBL/GenBank/DDBJ databases">
        <title>Complete genome sequence of Corynebacterium deserti GIMN1.010 (=DSM 45689), isolated from desert sand in western China.</title>
        <authorList>
            <person name="Ruckert C."/>
            <person name="Albersmeier A."/>
            <person name="Kalinowski J."/>
        </authorList>
    </citation>
    <scope>NUCLEOTIDE SEQUENCE [LARGE SCALE GENOMIC DNA]</scope>
    <source>
        <strain evidence="1 2">GIMN1.010</strain>
    </source>
</reference>
<dbReference type="STRING" id="931089.CDES_07685"/>
<evidence type="ECO:0008006" key="3">
    <source>
        <dbReference type="Google" id="ProtNLM"/>
    </source>
</evidence>
<accession>A0A0M4CIK0</accession>
<dbReference type="KEGG" id="cdx:CDES_07685"/>
<dbReference type="EMBL" id="CP009220">
    <property type="protein sequence ID" value="ALC05946.1"/>
    <property type="molecule type" value="Genomic_DNA"/>
</dbReference>
<dbReference type="RefSeq" id="WP_053544949.1">
    <property type="nucleotide sequence ID" value="NZ_CP009220.1"/>
</dbReference>
<sequence>MSDIPKKIRDIVSERSEGHCEVGLIAIGCTTRGEHKHHRKISGREHLVENLLDVCHICHEWIHRNPQLSRASGWLVKMNYQPGDVTVIRQGQEVHLLPDGGVSIVGQEELFTT</sequence>
<keyword evidence="2" id="KW-1185">Reference proteome</keyword>
<dbReference type="OrthoDB" id="5124189at2"/>
<organism evidence="1 2">
    <name type="scientific">Corynebacterium deserti GIMN1.010</name>
    <dbReference type="NCBI Taxonomy" id="931089"/>
    <lineage>
        <taxon>Bacteria</taxon>
        <taxon>Bacillati</taxon>
        <taxon>Actinomycetota</taxon>
        <taxon>Actinomycetes</taxon>
        <taxon>Mycobacteriales</taxon>
        <taxon>Corynebacteriaceae</taxon>
        <taxon>Corynebacterium</taxon>
    </lineage>
</organism>
<protein>
    <recommendedName>
        <fullName evidence="3">HNH domain-containing protein</fullName>
    </recommendedName>
</protein>
<evidence type="ECO:0000313" key="1">
    <source>
        <dbReference type="EMBL" id="ALC05946.1"/>
    </source>
</evidence>
<proteinExistence type="predicted"/>
<dbReference type="Proteomes" id="UP000068067">
    <property type="component" value="Chromosome"/>
</dbReference>
<gene>
    <name evidence="1" type="ORF">CDES_07685</name>
</gene>
<dbReference type="AlphaFoldDB" id="A0A0M4CIK0"/>